<protein>
    <submittedName>
        <fullName evidence="2">Uncharacterized protein</fullName>
    </submittedName>
</protein>
<name>A0A9Q1BX90_HOLLE</name>
<proteinExistence type="predicted"/>
<dbReference type="OrthoDB" id="10059227at2759"/>
<evidence type="ECO:0000313" key="2">
    <source>
        <dbReference type="EMBL" id="KAJ8034343.1"/>
    </source>
</evidence>
<evidence type="ECO:0000313" key="3">
    <source>
        <dbReference type="Proteomes" id="UP001152320"/>
    </source>
</evidence>
<dbReference type="AlphaFoldDB" id="A0A9Q1BX90"/>
<keyword evidence="1" id="KW-0732">Signal</keyword>
<accession>A0A9Q1BX90</accession>
<sequence>MLPLAVFTIVLALAQAYTDPECSSYDHENYGCSGECISTSSCPGGKYISNLCPTQAAGIKCCFTADSDDECVTYDHSTYGKVGHCISTGSCPYSNYISNLCPTKAAGIKCCFSKPEGTCGSSGGTDRVSLACDILNHPRVTLLSDNGALNPSGSGDGASALDNIRDTCNGGRAKRSSYCCSSGCTPGGSVYLSTSVLSYIRDLLDDGYNLQVNCLAGACHSTNSWHYQGTAVDFQVFSGSPYSTWMSRCSAAGARENLGPGDAGHSTHTHCAFSS</sequence>
<dbReference type="Proteomes" id="UP001152320">
    <property type="component" value="Chromosome 10"/>
</dbReference>
<dbReference type="EMBL" id="JAIZAY010000010">
    <property type="protein sequence ID" value="KAJ8034343.1"/>
    <property type="molecule type" value="Genomic_DNA"/>
</dbReference>
<keyword evidence="3" id="KW-1185">Reference proteome</keyword>
<comment type="caution">
    <text evidence="2">The sequence shown here is derived from an EMBL/GenBank/DDBJ whole genome shotgun (WGS) entry which is preliminary data.</text>
</comment>
<organism evidence="2 3">
    <name type="scientific">Holothuria leucospilota</name>
    <name type="common">Black long sea cucumber</name>
    <name type="synonym">Mertensiothuria leucospilota</name>
    <dbReference type="NCBI Taxonomy" id="206669"/>
    <lineage>
        <taxon>Eukaryota</taxon>
        <taxon>Metazoa</taxon>
        <taxon>Echinodermata</taxon>
        <taxon>Eleutherozoa</taxon>
        <taxon>Echinozoa</taxon>
        <taxon>Holothuroidea</taxon>
        <taxon>Aspidochirotacea</taxon>
        <taxon>Aspidochirotida</taxon>
        <taxon>Holothuriidae</taxon>
        <taxon>Holothuria</taxon>
    </lineage>
</organism>
<reference evidence="2" key="1">
    <citation type="submission" date="2021-10" db="EMBL/GenBank/DDBJ databases">
        <title>Tropical sea cucumber genome reveals ecological adaptation and Cuvierian tubules defense mechanism.</title>
        <authorList>
            <person name="Chen T."/>
        </authorList>
    </citation>
    <scope>NUCLEOTIDE SEQUENCE</scope>
    <source>
        <strain evidence="2">Nanhai2018</strain>
        <tissue evidence="2">Muscle</tissue>
    </source>
</reference>
<feature type="signal peptide" evidence="1">
    <location>
        <begin position="1"/>
        <end position="16"/>
    </location>
</feature>
<gene>
    <name evidence="2" type="ORF">HOLleu_21133</name>
</gene>
<feature type="chain" id="PRO_5040330931" evidence="1">
    <location>
        <begin position="17"/>
        <end position="275"/>
    </location>
</feature>
<evidence type="ECO:0000256" key="1">
    <source>
        <dbReference type="SAM" id="SignalP"/>
    </source>
</evidence>